<proteinExistence type="predicted"/>
<dbReference type="EMBL" id="CAJVPL010001962">
    <property type="protein sequence ID" value="CAG8594045.1"/>
    <property type="molecule type" value="Genomic_DNA"/>
</dbReference>
<protein>
    <submittedName>
        <fullName evidence="2">8217_t:CDS:1</fullName>
    </submittedName>
</protein>
<name>A0A9N9C7J5_9GLOM</name>
<gene>
    <name evidence="2" type="ORF">AGERDE_LOCUS8755</name>
</gene>
<dbReference type="Proteomes" id="UP000789831">
    <property type="component" value="Unassembled WGS sequence"/>
</dbReference>
<keyword evidence="1" id="KW-0732">Signal</keyword>
<feature type="chain" id="PRO_5040125303" evidence="1">
    <location>
        <begin position="27"/>
        <end position="139"/>
    </location>
</feature>
<reference evidence="2" key="1">
    <citation type="submission" date="2021-06" db="EMBL/GenBank/DDBJ databases">
        <authorList>
            <person name="Kallberg Y."/>
            <person name="Tangrot J."/>
            <person name="Rosling A."/>
        </authorList>
    </citation>
    <scope>NUCLEOTIDE SEQUENCE</scope>
    <source>
        <strain evidence="2">MT106</strain>
    </source>
</reference>
<dbReference type="AlphaFoldDB" id="A0A9N9C7J5"/>
<sequence length="139" mass="15499">MSKFQTLFLVIFALFFALALISPILGDPVSSKPPTPGGPIQVTTPSAGTYKFRSYQSVSWNANVDIPNKWNRTVDVWIAKYLPGSEPDILTYRWVDKKSYGNTYAGFQVDFGPGVFYAYVVVSDDENVWGTGPKFTIEL</sequence>
<accession>A0A9N9C7J5</accession>
<comment type="caution">
    <text evidence="2">The sequence shown here is derived from an EMBL/GenBank/DDBJ whole genome shotgun (WGS) entry which is preliminary data.</text>
</comment>
<evidence type="ECO:0000256" key="1">
    <source>
        <dbReference type="SAM" id="SignalP"/>
    </source>
</evidence>
<feature type="signal peptide" evidence="1">
    <location>
        <begin position="1"/>
        <end position="26"/>
    </location>
</feature>
<evidence type="ECO:0000313" key="3">
    <source>
        <dbReference type="Proteomes" id="UP000789831"/>
    </source>
</evidence>
<organism evidence="2 3">
    <name type="scientific">Ambispora gerdemannii</name>
    <dbReference type="NCBI Taxonomy" id="144530"/>
    <lineage>
        <taxon>Eukaryota</taxon>
        <taxon>Fungi</taxon>
        <taxon>Fungi incertae sedis</taxon>
        <taxon>Mucoromycota</taxon>
        <taxon>Glomeromycotina</taxon>
        <taxon>Glomeromycetes</taxon>
        <taxon>Archaeosporales</taxon>
        <taxon>Ambisporaceae</taxon>
        <taxon>Ambispora</taxon>
    </lineage>
</organism>
<keyword evidence="3" id="KW-1185">Reference proteome</keyword>
<evidence type="ECO:0000313" key="2">
    <source>
        <dbReference type="EMBL" id="CAG8594045.1"/>
    </source>
</evidence>